<evidence type="ECO:0000313" key="2">
    <source>
        <dbReference type="Proteomes" id="UP000011910"/>
    </source>
</evidence>
<dbReference type="AlphaFoldDB" id="M7N0F8"/>
<evidence type="ECO:0000313" key="1">
    <source>
        <dbReference type="EMBL" id="EMR00706.1"/>
    </source>
</evidence>
<keyword evidence="2" id="KW-1185">Reference proteome</keyword>
<protein>
    <submittedName>
        <fullName evidence="1">Uncharacterized protein</fullName>
    </submittedName>
</protein>
<comment type="caution">
    <text evidence="1">The sequence shown here is derived from an EMBL/GenBank/DDBJ whole genome shotgun (WGS) entry which is preliminary data.</text>
</comment>
<proteinExistence type="predicted"/>
<name>M7N0F8_9BACT</name>
<sequence>MLGGVAGFVRAGHQRNCRIYTFVADAQLQRVGRTAAARTRRQVLYRYQVVGVVFQLQRLHIGHAATGQGGAAGKIRLSAVQVEGVVSSIGRTTADACDINCAVCRIAVGLVGNGSGYYRLLWSGGDHQSKGHFAAGVAFYHKGIGSGGQIGKGPAEFSVLRI</sequence>
<dbReference type="EMBL" id="AODQ01000204">
    <property type="protein sequence ID" value="EMR00706.1"/>
    <property type="molecule type" value="Genomic_DNA"/>
</dbReference>
<reference evidence="1 2" key="1">
    <citation type="journal article" date="2013" name="Genome Announc.">
        <title>Draft Genome Sequence of Cesiribacter andamanensis Strain AMV16T, Isolated from a Soil Sample from a Mud Volcano in the Andaman Islands, India.</title>
        <authorList>
            <person name="Shivaji S."/>
            <person name="Ara S."/>
            <person name="Begum Z."/>
            <person name="Srinivas T.N."/>
            <person name="Singh A."/>
            <person name="Kumar Pinnaka A."/>
        </authorList>
    </citation>
    <scope>NUCLEOTIDE SEQUENCE [LARGE SCALE GENOMIC DNA]</scope>
    <source>
        <strain evidence="1 2">AMV16</strain>
    </source>
</reference>
<accession>M7N0F8</accession>
<gene>
    <name evidence="1" type="ORF">ADICEAN_04172</name>
</gene>
<organism evidence="1 2">
    <name type="scientific">Cesiribacter andamanensis AMV16</name>
    <dbReference type="NCBI Taxonomy" id="1279009"/>
    <lineage>
        <taxon>Bacteria</taxon>
        <taxon>Pseudomonadati</taxon>
        <taxon>Bacteroidota</taxon>
        <taxon>Cytophagia</taxon>
        <taxon>Cytophagales</taxon>
        <taxon>Cesiribacteraceae</taxon>
        <taxon>Cesiribacter</taxon>
    </lineage>
</organism>
<dbReference type="Proteomes" id="UP000011910">
    <property type="component" value="Unassembled WGS sequence"/>
</dbReference>